<feature type="signal peptide" evidence="1">
    <location>
        <begin position="1"/>
        <end position="17"/>
    </location>
</feature>
<evidence type="ECO:0000256" key="1">
    <source>
        <dbReference type="SAM" id="SignalP"/>
    </source>
</evidence>
<evidence type="ECO:0000313" key="3">
    <source>
        <dbReference type="Proteomes" id="UP000620124"/>
    </source>
</evidence>
<keyword evidence="3" id="KW-1185">Reference proteome</keyword>
<name>A0A8H6XZ00_9AGAR</name>
<dbReference type="EMBL" id="JACAZI010000011">
    <property type="protein sequence ID" value="KAF7348862.1"/>
    <property type="molecule type" value="Genomic_DNA"/>
</dbReference>
<dbReference type="AlphaFoldDB" id="A0A8H6XZ00"/>
<accession>A0A8H6XZ00</accession>
<reference evidence="2" key="1">
    <citation type="submission" date="2020-05" db="EMBL/GenBank/DDBJ databases">
        <title>Mycena genomes resolve the evolution of fungal bioluminescence.</title>
        <authorList>
            <person name="Tsai I.J."/>
        </authorList>
    </citation>
    <scope>NUCLEOTIDE SEQUENCE</scope>
    <source>
        <strain evidence="2">CCC161011</strain>
    </source>
</reference>
<keyword evidence="1" id="KW-0732">Signal</keyword>
<gene>
    <name evidence="2" type="ORF">MVEN_01406300</name>
</gene>
<protein>
    <submittedName>
        <fullName evidence="2">Uncharacterized protein</fullName>
    </submittedName>
</protein>
<feature type="chain" id="PRO_5034137161" evidence="1">
    <location>
        <begin position="18"/>
        <end position="135"/>
    </location>
</feature>
<dbReference type="Proteomes" id="UP000620124">
    <property type="component" value="Unassembled WGS sequence"/>
</dbReference>
<dbReference type="OrthoDB" id="3110309at2759"/>
<organism evidence="2 3">
    <name type="scientific">Mycena venus</name>
    <dbReference type="NCBI Taxonomy" id="2733690"/>
    <lineage>
        <taxon>Eukaryota</taxon>
        <taxon>Fungi</taxon>
        <taxon>Dikarya</taxon>
        <taxon>Basidiomycota</taxon>
        <taxon>Agaricomycotina</taxon>
        <taxon>Agaricomycetes</taxon>
        <taxon>Agaricomycetidae</taxon>
        <taxon>Agaricales</taxon>
        <taxon>Marasmiineae</taxon>
        <taxon>Mycenaceae</taxon>
        <taxon>Mycena</taxon>
    </lineage>
</organism>
<evidence type="ECO:0000313" key="2">
    <source>
        <dbReference type="EMBL" id="KAF7348862.1"/>
    </source>
</evidence>
<comment type="caution">
    <text evidence="2">The sequence shown here is derived from an EMBL/GenBank/DDBJ whole genome shotgun (WGS) entry which is preliminary data.</text>
</comment>
<sequence>MKFQALLISLIAIAASAAPLGGATGGDIEVDSAFGVVGIGKSLAWDKRELKNVAARTEEEDAIAVDSAFGVVGIGKSLAWDKRALVEDTVSVSETSGGAFTWEKKALVEDTVSVSETSGGAFTWEKRDGLDQDTV</sequence>
<proteinExistence type="predicted"/>